<evidence type="ECO:0000259" key="1">
    <source>
        <dbReference type="Pfam" id="PF16862"/>
    </source>
</evidence>
<proteinExistence type="predicted"/>
<dbReference type="InterPro" id="IPR031728">
    <property type="entry name" value="GlcAase_C"/>
</dbReference>
<reference evidence="2" key="1">
    <citation type="submission" date="2023-04" db="EMBL/GenBank/DDBJ databases">
        <title>Aspergillus oryzae NBRC 4228.</title>
        <authorList>
            <person name="Ichikawa N."/>
            <person name="Sato H."/>
            <person name="Tonouchi N."/>
        </authorList>
    </citation>
    <scope>NUCLEOTIDE SEQUENCE</scope>
    <source>
        <strain evidence="2">NBRC 4228</strain>
    </source>
</reference>
<organism evidence="2 3">
    <name type="scientific">Aspergillus oryzae</name>
    <name type="common">Yellow koji mold</name>
    <dbReference type="NCBI Taxonomy" id="5062"/>
    <lineage>
        <taxon>Eukaryota</taxon>
        <taxon>Fungi</taxon>
        <taxon>Dikarya</taxon>
        <taxon>Ascomycota</taxon>
        <taxon>Pezizomycotina</taxon>
        <taxon>Eurotiomycetes</taxon>
        <taxon>Eurotiomycetidae</taxon>
        <taxon>Eurotiales</taxon>
        <taxon>Aspergillaceae</taxon>
        <taxon>Aspergillus</taxon>
        <taxon>Aspergillus subgen. Circumdati</taxon>
    </lineage>
</organism>
<dbReference type="GO" id="GO:0001228">
    <property type="term" value="F:DNA-binding transcription activator activity, RNA polymerase II-specific"/>
    <property type="evidence" value="ECO:0007669"/>
    <property type="project" value="TreeGrafter"/>
</dbReference>
<dbReference type="AlphaFoldDB" id="A0AAN4YKF0"/>
<evidence type="ECO:0000313" key="2">
    <source>
        <dbReference type="EMBL" id="GMG28736.1"/>
    </source>
</evidence>
<dbReference type="Pfam" id="PF16862">
    <property type="entry name" value="Glyco_hydro_79C"/>
    <property type="match status" value="1"/>
</dbReference>
<evidence type="ECO:0000313" key="3">
    <source>
        <dbReference type="Proteomes" id="UP001165205"/>
    </source>
</evidence>
<dbReference type="Gene3D" id="3.20.20.80">
    <property type="entry name" value="Glycosidases"/>
    <property type="match status" value="1"/>
</dbReference>
<protein>
    <submittedName>
        <fullName evidence="2">Unnamed protein product</fullName>
    </submittedName>
</protein>
<comment type="caution">
    <text evidence="2">The sequence shown here is derived from an EMBL/GenBank/DDBJ whole genome shotgun (WGS) entry which is preliminary data.</text>
</comment>
<dbReference type="PANTHER" id="PTHR47784:SF5">
    <property type="entry name" value="STEROL UPTAKE CONTROL PROTEIN 2"/>
    <property type="match status" value="1"/>
</dbReference>
<name>A0AAN4YKF0_ASPOZ</name>
<accession>A0AAN4YKF0</accession>
<dbReference type="EMBL" id="BSYA01000048">
    <property type="protein sequence ID" value="GMG28736.1"/>
    <property type="molecule type" value="Genomic_DNA"/>
</dbReference>
<feature type="domain" description="Beta-glucuronidase C-terminal" evidence="1">
    <location>
        <begin position="127"/>
        <end position="223"/>
    </location>
</feature>
<dbReference type="InterPro" id="IPR053157">
    <property type="entry name" value="Sterol_Uptake_Regulator"/>
</dbReference>
<sequence>MTEIADLMNHDEVIKGTAFIKTALQNLATIGVDVPIVLGEVGNTLCNGSSGVNLEGVLGSALWQGVHGISMQSGTKFPFALWHPQYSNTAGAVLPAFYAQIFAAEFIGSHGNVTVANIDLGQPHLSAYAAYEGANLARLAIINLELWDGRHESQEKRHSKQMLLHVPAGTDSVTVKRLTSPAGGMARSSNQITWGGMQWTYENEGRGENVSTGAERLTVKDGKTRPDSFFGHRNKEIIIKGTSASLLNFYSPSSAGISEGLSYYLRYTAKSLEDLTCPLLRPIWKGQILEDSKEFTFVASSLDSITSLHRARLQPSESLRHIKEAFSCRAASINEFRSTVTEITTRNASAVLDFAALQFVLCLDFPRSTTNFGPGRIISAMSALISALRGFWNLQPSTVPLVKDPYIRSWSKIPQPEMNDTTHNPNLLARLECLYEFINSGQPSSERTTCCIALAQLHAFFANMSLRERDWNLLRTWPGIIPGEFVSLIDKRNPLALVITTYWCVPIFRGSRHWLFAGWDGGFPSAAATFMTGDADLALFLSDATKYGMAGDSLRSDVTYETRLCHKNILIPYYGKNPLLDNYISKSPCPES</sequence>
<dbReference type="Proteomes" id="UP001165205">
    <property type="component" value="Unassembled WGS sequence"/>
</dbReference>
<gene>
    <name evidence="2" type="ORF">Aory04_000510500</name>
</gene>
<dbReference type="PANTHER" id="PTHR47784">
    <property type="entry name" value="STEROL UPTAKE CONTROL PROTEIN 2"/>
    <property type="match status" value="1"/>
</dbReference>